<feature type="transmembrane region" description="Helical" evidence="9">
    <location>
        <begin position="130"/>
        <end position="151"/>
    </location>
</feature>
<dbReference type="EMBL" id="FLUO01000002">
    <property type="protein sequence ID" value="SBW11047.1"/>
    <property type="molecule type" value="Genomic_DNA"/>
</dbReference>
<feature type="transmembrane region" description="Helical" evidence="9">
    <location>
        <begin position="90"/>
        <end position="109"/>
    </location>
</feature>
<dbReference type="Pfam" id="PF04143">
    <property type="entry name" value="Sulf_transp"/>
    <property type="match status" value="1"/>
</dbReference>
<sequence length="191" mass="19345">MSELRYDARGLAPTCPVRCGGAALRRRTWSPYAAGVLIGLLQVPAFLLVNTALGASSSFVTLGAHVAAWFDPGAIDNAYFAAHAAGGKNWWQVALVAGIALGAFLSARLSGTRRGAVAPAWRKATGIATFAPRAAMAFAGGFILLFGARIAGGCTSGHGISGLAQLAVSSGVTVAAMFAAGIGAALLMRRV</sequence>
<dbReference type="GO" id="GO:0005886">
    <property type="term" value="C:plasma membrane"/>
    <property type="evidence" value="ECO:0007669"/>
    <property type="project" value="UniProtKB-SubCell"/>
</dbReference>
<evidence type="ECO:0000256" key="1">
    <source>
        <dbReference type="ARBA" id="ARBA00004429"/>
    </source>
</evidence>
<keyword evidence="5 9" id="KW-0812">Transmembrane</keyword>
<evidence type="ECO:0000256" key="5">
    <source>
        <dbReference type="ARBA" id="ARBA00022692"/>
    </source>
</evidence>
<evidence type="ECO:0000256" key="2">
    <source>
        <dbReference type="ARBA" id="ARBA00022448"/>
    </source>
</evidence>
<dbReference type="InterPro" id="IPR007272">
    <property type="entry name" value="Sulf_transp_TsuA/YedE"/>
</dbReference>
<feature type="transmembrane region" description="Helical" evidence="9">
    <location>
        <begin position="163"/>
        <end position="187"/>
    </location>
</feature>
<reference evidence="10" key="1">
    <citation type="submission" date="2016-04" db="EMBL/GenBank/DDBJ databases">
        <authorList>
            <person name="Evans L.H."/>
            <person name="Alamgir A."/>
            <person name="Owens N."/>
            <person name="Weber N.D."/>
            <person name="Virtaneva K."/>
            <person name="Barbian K."/>
            <person name="Babar A."/>
            <person name="Rosenke K."/>
        </authorList>
    </citation>
    <scope>NUCLEOTIDE SEQUENCE</scope>
    <source>
        <strain evidence="10">86</strain>
    </source>
</reference>
<evidence type="ECO:0000256" key="4">
    <source>
        <dbReference type="ARBA" id="ARBA00022519"/>
    </source>
</evidence>
<dbReference type="AlphaFoldDB" id="A0A212KHB5"/>
<gene>
    <name evidence="10" type="ORF">KL86APRO_20059</name>
</gene>
<comment type="similarity">
    <text evidence="8">Belongs to the TsuA/YedE (TC 9.B.102) family.</text>
</comment>
<name>A0A212KHB5_9PROT</name>
<keyword evidence="6 9" id="KW-1133">Transmembrane helix</keyword>
<protein>
    <submittedName>
        <fullName evidence="10">YeeE/YedE family protein</fullName>
    </submittedName>
</protein>
<keyword evidence="4" id="KW-0997">Cell inner membrane</keyword>
<evidence type="ECO:0000256" key="8">
    <source>
        <dbReference type="ARBA" id="ARBA00035655"/>
    </source>
</evidence>
<evidence type="ECO:0000256" key="7">
    <source>
        <dbReference type="ARBA" id="ARBA00023136"/>
    </source>
</evidence>
<keyword evidence="3" id="KW-1003">Cell membrane</keyword>
<keyword evidence="2" id="KW-0813">Transport</keyword>
<evidence type="ECO:0000256" key="9">
    <source>
        <dbReference type="SAM" id="Phobius"/>
    </source>
</evidence>
<evidence type="ECO:0000313" key="10">
    <source>
        <dbReference type="EMBL" id="SBW11047.1"/>
    </source>
</evidence>
<feature type="transmembrane region" description="Helical" evidence="9">
    <location>
        <begin position="32"/>
        <end position="53"/>
    </location>
</feature>
<accession>A0A212KHB5</accession>
<evidence type="ECO:0000256" key="6">
    <source>
        <dbReference type="ARBA" id="ARBA00022989"/>
    </source>
</evidence>
<comment type="subcellular location">
    <subcellularLocation>
        <location evidence="1">Cell inner membrane</location>
        <topology evidence="1">Multi-pass membrane protein</topology>
    </subcellularLocation>
</comment>
<dbReference type="PANTHER" id="PTHR30574">
    <property type="entry name" value="INNER MEMBRANE PROTEIN YEDE"/>
    <property type="match status" value="1"/>
</dbReference>
<organism evidence="10">
    <name type="scientific">uncultured Alphaproteobacteria bacterium</name>
    <dbReference type="NCBI Taxonomy" id="91750"/>
    <lineage>
        <taxon>Bacteria</taxon>
        <taxon>Pseudomonadati</taxon>
        <taxon>Pseudomonadota</taxon>
        <taxon>Alphaproteobacteria</taxon>
        <taxon>environmental samples</taxon>
    </lineage>
</organism>
<proteinExistence type="inferred from homology"/>
<evidence type="ECO:0000256" key="3">
    <source>
        <dbReference type="ARBA" id="ARBA00022475"/>
    </source>
</evidence>
<keyword evidence="7 9" id="KW-0472">Membrane</keyword>
<dbReference type="PANTHER" id="PTHR30574:SF1">
    <property type="entry name" value="SULPHUR TRANSPORT DOMAIN-CONTAINING PROTEIN"/>
    <property type="match status" value="1"/>
</dbReference>